<sequence length="60" mass="6871">MNKADKLLEKRIELLRNKMAEVALEKGFTSNESISISQELDKLLNLYEEIKMCSPSGNKK</sequence>
<accession>A0ABV9DDZ9</accession>
<keyword evidence="2" id="KW-1185">Reference proteome</keyword>
<dbReference type="RefSeq" id="WP_390292871.1">
    <property type="nucleotide sequence ID" value="NZ_JBHSFU010000003.1"/>
</dbReference>
<dbReference type="InterPro" id="IPR036638">
    <property type="entry name" value="HLH_DNA-bd_sf"/>
</dbReference>
<evidence type="ECO:0000313" key="2">
    <source>
        <dbReference type="Proteomes" id="UP001595989"/>
    </source>
</evidence>
<protein>
    <submittedName>
        <fullName evidence="1">Spo0E family sporulation regulatory protein-aspartic acid phosphatase</fullName>
    </submittedName>
</protein>
<name>A0ABV9DDZ9_9BACI</name>
<dbReference type="Gene3D" id="4.10.280.10">
    <property type="entry name" value="Helix-loop-helix DNA-binding domain"/>
    <property type="match status" value="1"/>
</dbReference>
<organism evidence="1 2">
    <name type="scientific">Virgibacillus kekensis</name>
    <dbReference type="NCBI Taxonomy" id="202261"/>
    <lineage>
        <taxon>Bacteria</taxon>
        <taxon>Bacillati</taxon>
        <taxon>Bacillota</taxon>
        <taxon>Bacilli</taxon>
        <taxon>Bacillales</taxon>
        <taxon>Bacillaceae</taxon>
        <taxon>Virgibacillus</taxon>
    </lineage>
</organism>
<gene>
    <name evidence="1" type="ORF">ACFO3D_01755</name>
</gene>
<dbReference type="EMBL" id="JBHSFU010000003">
    <property type="protein sequence ID" value="MFC4556931.1"/>
    <property type="molecule type" value="Genomic_DNA"/>
</dbReference>
<comment type="caution">
    <text evidence="1">The sequence shown here is derived from an EMBL/GenBank/DDBJ whole genome shotgun (WGS) entry which is preliminary data.</text>
</comment>
<proteinExistence type="predicted"/>
<dbReference type="InterPro" id="IPR018540">
    <property type="entry name" value="Spo0E-like"/>
</dbReference>
<evidence type="ECO:0000313" key="1">
    <source>
        <dbReference type="EMBL" id="MFC4556931.1"/>
    </source>
</evidence>
<dbReference type="InterPro" id="IPR037208">
    <property type="entry name" value="Spo0E-like_sf"/>
</dbReference>
<dbReference type="SUPFAM" id="SSF140500">
    <property type="entry name" value="BAS1536-like"/>
    <property type="match status" value="1"/>
</dbReference>
<dbReference type="Pfam" id="PF09388">
    <property type="entry name" value="SpoOE-like"/>
    <property type="match status" value="1"/>
</dbReference>
<dbReference type="Proteomes" id="UP001595989">
    <property type="component" value="Unassembled WGS sequence"/>
</dbReference>
<reference evidence="2" key="1">
    <citation type="journal article" date="2019" name="Int. J. Syst. Evol. Microbiol.">
        <title>The Global Catalogue of Microorganisms (GCM) 10K type strain sequencing project: providing services to taxonomists for standard genome sequencing and annotation.</title>
        <authorList>
            <consortium name="The Broad Institute Genomics Platform"/>
            <consortium name="The Broad Institute Genome Sequencing Center for Infectious Disease"/>
            <person name="Wu L."/>
            <person name="Ma J."/>
        </authorList>
    </citation>
    <scope>NUCLEOTIDE SEQUENCE [LARGE SCALE GENOMIC DNA]</scope>
    <source>
        <strain evidence="2">CGMCC 4.7426</strain>
    </source>
</reference>